<dbReference type="Proteomes" id="UP000235653">
    <property type="component" value="Unassembled WGS sequence"/>
</dbReference>
<keyword evidence="1" id="KW-1133">Transmembrane helix</keyword>
<evidence type="ECO:0000256" key="1">
    <source>
        <dbReference type="SAM" id="Phobius"/>
    </source>
</evidence>
<evidence type="ECO:0000313" key="3">
    <source>
        <dbReference type="Proteomes" id="UP000235653"/>
    </source>
</evidence>
<feature type="transmembrane region" description="Helical" evidence="1">
    <location>
        <begin position="148"/>
        <end position="169"/>
    </location>
</feature>
<name>A0A2P5P6L5_9CHLR</name>
<comment type="caution">
    <text evidence="2">The sequence shown here is derived from an EMBL/GenBank/DDBJ whole genome shotgun (WGS) entry which is preliminary data.</text>
</comment>
<dbReference type="InterPro" id="IPR010178">
    <property type="entry name" value="Lit"/>
</dbReference>
<feature type="transmembrane region" description="Helical" evidence="1">
    <location>
        <begin position="21"/>
        <end position="40"/>
    </location>
</feature>
<dbReference type="EMBL" id="JQAN02000010">
    <property type="protein sequence ID" value="PPD57938.1"/>
    <property type="molecule type" value="Genomic_DNA"/>
</dbReference>
<dbReference type="OrthoDB" id="9813051at2"/>
<proteinExistence type="predicted"/>
<dbReference type="AlphaFoldDB" id="A0A2P5P6L5"/>
<feature type="transmembrane region" description="Helical" evidence="1">
    <location>
        <begin position="117"/>
        <end position="136"/>
    </location>
</feature>
<protein>
    <submittedName>
        <fullName evidence="2">TIGR01906 family membrane protein</fullName>
    </submittedName>
</protein>
<accession>A0A2P5P6L5</accession>
<evidence type="ECO:0000313" key="2">
    <source>
        <dbReference type="EMBL" id="PPD57938.1"/>
    </source>
</evidence>
<keyword evidence="3" id="KW-1185">Reference proteome</keyword>
<feature type="transmembrane region" description="Helical" evidence="1">
    <location>
        <begin position="207"/>
        <end position="227"/>
    </location>
</feature>
<sequence>MIQLTTSPNRGIGEILKIFGWLFVFITPLLIISGIIAFAFNFQPLYEYGFQRYEVSKTTGLTDSELSKAARGLINYFNSDQEFIDVTVQKDGNPFPLFNDREIQHLKDVKGLVRLDYQVLIFSLLGAAIVSAIAIYRKQIQLLATPMFVGGSTTLVGLMLIALVAATNFDAFFTKFHQLSFANDLWLLDPSRDYLIMLFPGGFWEDASIFIAALIGVFAAGVTYIGWKNLRAVHS</sequence>
<keyword evidence="1" id="KW-0472">Membrane</keyword>
<dbReference type="Pfam" id="PF07314">
    <property type="entry name" value="Lit"/>
    <property type="match status" value="1"/>
</dbReference>
<keyword evidence="1" id="KW-0812">Transmembrane</keyword>
<reference evidence="2 3" key="1">
    <citation type="journal article" date="2017" name="ISME J.">
        <title>Grape pomace compost harbors organohalide-respiring Dehalogenimonas species with novel reductive dehalogenase genes.</title>
        <authorList>
            <person name="Yang Y."/>
            <person name="Higgins S.A."/>
            <person name="Yan J."/>
            <person name="Simsir B."/>
            <person name="Chourey K."/>
            <person name="Iyer R."/>
            <person name="Hettich R.L."/>
            <person name="Baldwin B."/>
            <person name="Ogles D.M."/>
            <person name="Loffler F.E."/>
        </authorList>
    </citation>
    <scope>NUCLEOTIDE SEQUENCE [LARGE SCALE GENOMIC DNA]</scope>
    <source>
        <strain evidence="2 3">GP</strain>
    </source>
</reference>
<gene>
    <name evidence="2" type="ORF">JP09_006485</name>
</gene>
<dbReference type="NCBIfam" id="TIGR01906">
    <property type="entry name" value="integ_TIGR01906"/>
    <property type="match status" value="1"/>
</dbReference>
<organism evidence="2 3">
    <name type="scientific">Dehalogenimonas etheniformans</name>
    <dbReference type="NCBI Taxonomy" id="1536648"/>
    <lineage>
        <taxon>Bacteria</taxon>
        <taxon>Bacillati</taxon>
        <taxon>Chloroflexota</taxon>
        <taxon>Dehalococcoidia</taxon>
        <taxon>Dehalococcoidales</taxon>
        <taxon>Dehalococcoidaceae</taxon>
        <taxon>Dehalogenimonas</taxon>
    </lineage>
</organism>